<feature type="region of interest" description="Disordered" evidence="1">
    <location>
        <begin position="31"/>
        <end position="69"/>
    </location>
</feature>
<accession>A0A8T0E5Y1</accession>
<dbReference type="AlphaFoldDB" id="A0A8T0E5Y1"/>
<reference evidence="3" key="1">
    <citation type="journal article" date="2020" name="bioRxiv">
        <title>Chromosome-level reference genome of the European wasp spider Argiope bruennichi: a resource for studies on range expansion and evolutionary adaptation.</title>
        <authorList>
            <person name="Sheffer M.M."/>
            <person name="Hoppe A."/>
            <person name="Krehenwinkel H."/>
            <person name="Uhl G."/>
            <person name="Kuss A.W."/>
            <person name="Jensen L."/>
            <person name="Jensen C."/>
            <person name="Gillespie R.G."/>
            <person name="Hoff K.J."/>
            <person name="Prost S."/>
        </authorList>
    </citation>
    <scope>NUCLEOTIDE SEQUENCE</scope>
</reference>
<keyword evidence="2" id="KW-0732">Signal</keyword>
<evidence type="ECO:0000313" key="3">
    <source>
        <dbReference type="EMBL" id="KAF8766894.1"/>
    </source>
</evidence>
<keyword evidence="4" id="KW-1185">Reference proteome</keyword>
<feature type="compositionally biased region" description="Low complexity" evidence="1">
    <location>
        <begin position="33"/>
        <end position="53"/>
    </location>
</feature>
<protein>
    <submittedName>
        <fullName evidence="3">Uncharacterized protein</fullName>
    </submittedName>
</protein>
<sequence length="69" mass="6759">MAASKTVFCFTLVFVLLQCITIPSAVDGATTVPPAGSNAPAGAPTGAPAANSSMPKNPAGMTLPVTVPM</sequence>
<dbReference type="EMBL" id="JABXBU010002230">
    <property type="protein sequence ID" value="KAF8766894.1"/>
    <property type="molecule type" value="Genomic_DNA"/>
</dbReference>
<comment type="caution">
    <text evidence="3">The sequence shown here is derived from an EMBL/GenBank/DDBJ whole genome shotgun (WGS) entry which is preliminary data.</text>
</comment>
<proteinExistence type="predicted"/>
<reference evidence="3" key="2">
    <citation type="submission" date="2020-06" db="EMBL/GenBank/DDBJ databases">
        <authorList>
            <person name="Sheffer M."/>
        </authorList>
    </citation>
    <scope>NUCLEOTIDE SEQUENCE</scope>
</reference>
<organism evidence="3 4">
    <name type="scientific">Argiope bruennichi</name>
    <name type="common">Wasp spider</name>
    <name type="synonym">Aranea bruennichi</name>
    <dbReference type="NCBI Taxonomy" id="94029"/>
    <lineage>
        <taxon>Eukaryota</taxon>
        <taxon>Metazoa</taxon>
        <taxon>Ecdysozoa</taxon>
        <taxon>Arthropoda</taxon>
        <taxon>Chelicerata</taxon>
        <taxon>Arachnida</taxon>
        <taxon>Araneae</taxon>
        <taxon>Araneomorphae</taxon>
        <taxon>Entelegynae</taxon>
        <taxon>Araneoidea</taxon>
        <taxon>Araneidae</taxon>
        <taxon>Argiope</taxon>
    </lineage>
</organism>
<feature type="chain" id="PRO_5035948679" evidence="2">
    <location>
        <begin position="29"/>
        <end position="69"/>
    </location>
</feature>
<dbReference type="Proteomes" id="UP000807504">
    <property type="component" value="Unassembled WGS sequence"/>
</dbReference>
<evidence type="ECO:0000313" key="4">
    <source>
        <dbReference type="Proteomes" id="UP000807504"/>
    </source>
</evidence>
<evidence type="ECO:0000256" key="1">
    <source>
        <dbReference type="SAM" id="MobiDB-lite"/>
    </source>
</evidence>
<gene>
    <name evidence="3" type="ORF">HNY73_019914</name>
</gene>
<evidence type="ECO:0000256" key="2">
    <source>
        <dbReference type="SAM" id="SignalP"/>
    </source>
</evidence>
<feature type="signal peptide" evidence="2">
    <location>
        <begin position="1"/>
        <end position="28"/>
    </location>
</feature>
<name>A0A8T0E5Y1_ARGBR</name>